<dbReference type="PIRSF" id="PIRSF000089">
    <property type="entry name" value="Electra_flavoP_a"/>
    <property type="match status" value="1"/>
</dbReference>
<dbReference type="InterPro" id="IPR029035">
    <property type="entry name" value="DHS-like_NAD/FAD-binding_dom"/>
</dbReference>
<evidence type="ECO:0000256" key="6">
    <source>
        <dbReference type="ARBA" id="ARBA00025649"/>
    </source>
</evidence>
<dbReference type="PANTHER" id="PTHR43153">
    <property type="entry name" value="ELECTRON TRANSFER FLAVOPROTEIN ALPHA"/>
    <property type="match status" value="1"/>
</dbReference>
<feature type="domain" description="Electron transfer flavoprotein alpha/beta-subunit N-terminal" evidence="10">
    <location>
        <begin position="4"/>
        <end position="190"/>
    </location>
</feature>
<dbReference type="SUPFAM" id="SSF52467">
    <property type="entry name" value="DHS-like NAD/FAD-binding domain"/>
    <property type="match status" value="1"/>
</dbReference>
<keyword evidence="3" id="KW-0285">Flavoprotein</keyword>
<dbReference type="PANTHER" id="PTHR43153:SF1">
    <property type="entry name" value="ELECTRON TRANSFER FLAVOPROTEIN SUBUNIT ALPHA, MITOCHONDRIAL"/>
    <property type="match status" value="1"/>
</dbReference>
<dbReference type="CDD" id="cd01715">
    <property type="entry name" value="ETF_alpha"/>
    <property type="match status" value="1"/>
</dbReference>
<dbReference type="InterPro" id="IPR033947">
    <property type="entry name" value="ETF_alpha_N"/>
</dbReference>
<dbReference type="Pfam" id="PF00766">
    <property type="entry name" value="ETF_alpha"/>
    <property type="match status" value="1"/>
</dbReference>
<evidence type="ECO:0000256" key="8">
    <source>
        <dbReference type="ARBA" id="ARBA00079299"/>
    </source>
</evidence>
<gene>
    <name evidence="11" type="ORF">ENV54_01865</name>
</gene>
<evidence type="ECO:0000259" key="10">
    <source>
        <dbReference type="SMART" id="SM00893"/>
    </source>
</evidence>
<dbReference type="FunFam" id="3.40.50.1220:FF:000001">
    <property type="entry name" value="Electron transfer flavoprotein, alpha subunit"/>
    <property type="match status" value="1"/>
</dbReference>
<name>A0A7C4AQD8_9BACT</name>
<comment type="caution">
    <text evidence="11">The sequence shown here is derived from an EMBL/GenBank/DDBJ whole genome shotgun (WGS) entry which is preliminary data.</text>
</comment>
<dbReference type="PROSITE" id="PS00696">
    <property type="entry name" value="ETF_ALPHA"/>
    <property type="match status" value="1"/>
</dbReference>
<evidence type="ECO:0000256" key="3">
    <source>
        <dbReference type="ARBA" id="ARBA00022630"/>
    </source>
</evidence>
<reference evidence="11" key="1">
    <citation type="journal article" date="2020" name="mSystems">
        <title>Genome- and Community-Level Interaction Insights into Carbon Utilization and Element Cycling Functions of Hydrothermarchaeota in Hydrothermal Sediment.</title>
        <authorList>
            <person name="Zhou Z."/>
            <person name="Liu Y."/>
            <person name="Xu W."/>
            <person name="Pan J."/>
            <person name="Luo Z.H."/>
            <person name="Li M."/>
        </authorList>
    </citation>
    <scope>NUCLEOTIDE SEQUENCE [LARGE SCALE GENOMIC DNA]</scope>
    <source>
        <strain evidence="11">SpSt-769</strain>
    </source>
</reference>
<dbReference type="InterPro" id="IPR001308">
    <property type="entry name" value="ETF_a/FixB"/>
</dbReference>
<dbReference type="EMBL" id="DTGT01000059">
    <property type="protein sequence ID" value="HGH60026.1"/>
    <property type="molecule type" value="Genomic_DNA"/>
</dbReference>
<feature type="binding site" evidence="9">
    <location>
        <begin position="269"/>
        <end position="276"/>
    </location>
    <ligand>
        <name>FAD</name>
        <dbReference type="ChEBI" id="CHEBI:57692"/>
    </ligand>
</feature>
<dbReference type="InterPro" id="IPR018206">
    <property type="entry name" value="ETF_asu_C_CS"/>
</dbReference>
<dbReference type="InterPro" id="IPR014730">
    <property type="entry name" value="ETF_a/b_N"/>
</dbReference>
<dbReference type="SUPFAM" id="SSF52402">
    <property type="entry name" value="Adenine nucleotide alpha hydrolases-like"/>
    <property type="match status" value="1"/>
</dbReference>
<comment type="function">
    <text evidence="6">The electron transfer flavoprotein serves as a specific electron acceptor for other dehydrogenases. It transfers the electrons to the main respiratory chain via ETF-ubiquinone oxidoreductase (ETF dehydrogenase).</text>
</comment>
<sequence length="326" mass="34518">MSNVLIYGEIKAGKLKKTAFELASEGRKLADQLGGRLEALLVGSAASQFAQDLAKFGADAVYVVEGPDFEVYNSEYYAQALCHVIKEKNPSIVLLSHSMQGKDLAPRTAAKLGVAVIADCISFTLDDGKLVGNRPMYAGKCYAQWVSTASPQMATARPNVLETAENPREGAVETISFTPDKTRPTYVTKELNLDTSGKVDLTEAEIIVSGGRGMGGPDYSLLEEMAAVLGPTATVGASRAAVDAGWRPHSDQVGQTGKTVTPNLYIACGISGSIQHLAGMGSSKVIVAINKDPEAPIFSKADYGIVGDLFKVVPEFTKELKALLAE</sequence>
<proteinExistence type="inferred from homology"/>
<organism evidence="11">
    <name type="scientific">Desulfomonile tiedjei</name>
    <dbReference type="NCBI Taxonomy" id="2358"/>
    <lineage>
        <taxon>Bacteria</taxon>
        <taxon>Pseudomonadati</taxon>
        <taxon>Thermodesulfobacteriota</taxon>
        <taxon>Desulfomonilia</taxon>
        <taxon>Desulfomonilales</taxon>
        <taxon>Desulfomonilaceae</taxon>
        <taxon>Desulfomonile</taxon>
    </lineage>
</organism>
<accession>A0A7C4AQD8</accession>
<feature type="binding site" evidence="9">
    <location>
        <position position="290"/>
    </location>
    <ligand>
        <name>FAD</name>
        <dbReference type="ChEBI" id="CHEBI:57692"/>
    </ligand>
</feature>
<dbReference type="GO" id="GO:0009055">
    <property type="term" value="F:electron transfer activity"/>
    <property type="evidence" value="ECO:0007669"/>
    <property type="project" value="InterPro"/>
</dbReference>
<dbReference type="Pfam" id="PF01012">
    <property type="entry name" value="ETF"/>
    <property type="match status" value="1"/>
</dbReference>
<evidence type="ECO:0000256" key="2">
    <source>
        <dbReference type="ARBA" id="ARBA00022448"/>
    </source>
</evidence>
<evidence type="ECO:0000313" key="11">
    <source>
        <dbReference type="EMBL" id="HGH60026.1"/>
    </source>
</evidence>
<dbReference type="AlphaFoldDB" id="A0A7C4AQD8"/>
<evidence type="ECO:0000256" key="7">
    <source>
        <dbReference type="ARBA" id="ARBA00068674"/>
    </source>
</evidence>
<evidence type="ECO:0000256" key="5">
    <source>
        <dbReference type="ARBA" id="ARBA00022982"/>
    </source>
</evidence>
<feature type="binding site" evidence="9">
    <location>
        <position position="212"/>
    </location>
    <ligand>
        <name>FAD</name>
        <dbReference type="ChEBI" id="CHEBI:57692"/>
    </ligand>
</feature>
<evidence type="ECO:0000256" key="9">
    <source>
        <dbReference type="PIRSR" id="PIRSR000089-1"/>
    </source>
</evidence>
<dbReference type="InterPro" id="IPR014729">
    <property type="entry name" value="Rossmann-like_a/b/a_fold"/>
</dbReference>
<feature type="binding site" evidence="9">
    <location>
        <begin position="238"/>
        <end position="239"/>
    </location>
    <ligand>
        <name>FAD</name>
        <dbReference type="ChEBI" id="CHEBI:57692"/>
    </ligand>
</feature>
<protein>
    <recommendedName>
        <fullName evidence="7">Electron transfer flavoprotein subunit alpha</fullName>
    </recommendedName>
    <alternativeName>
        <fullName evidence="8">Electron transfer flavoprotein large subunit</fullName>
    </alternativeName>
</protein>
<evidence type="ECO:0000256" key="4">
    <source>
        <dbReference type="ARBA" id="ARBA00022827"/>
    </source>
</evidence>
<comment type="cofactor">
    <cofactor evidence="9">
        <name>FAD</name>
        <dbReference type="ChEBI" id="CHEBI:57692"/>
    </cofactor>
    <text evidence="9">Binds 1 FAD per dimer.</text>
</comment>
<dbReference type="Gene3D" id="3.40.50.1220">
    <property type="entry name" value="TPP-binding domain"/>
    <property type="match status" value="1"/>
</dbReference>
<dbReference type="GO" id="GO:0033539">
    <property type="term" value="P:fatty acid beta-oxidation using acyl-CoA dehydrogenase"/>
    <property type="evidence" value="ECO:0007669"/>
    <property type="project" value="TreeGrafter"/>
</dbReference>
<dbReference type="GO" id="GO:0050660">
    <property type="term" value="F:flavin adenine dinucleotide binding"/>
    <property type="evidence" value="ECO:0007669"/>
    <property type="project" value="InterPro"/>
</dbReference>
<dbReference type="SMART" id="SM00893">
    <property type="entry name" value="ETF"/>
    <property type="match status" value="1"/>
</dbReference>
<feature type="binding site" evidence="9">
    <location>
        <begin position="252"/>
        <end position="256"/>
    </location>
    <ligand>
        <name>FAD</name>
        <dbReference type="ChEBI" id="CHEBI:57692"/>
    </ligand>
</feature>
<keyword evidence="5" id="KW-0249">Electron transport</keyword>
<evidence type="ECO:0000256" key="1">
    <source>
        <dbReference type="ARBA" id="ARBA00005817"/>
    </source>
</evidence>
<keyword evidence="4 9" id="KW-0274">FAD</keyword>
<dbReference type="Gene3D" id="3.40.50.620">
    <property type="entry name" value="HUPs"/>
    <property type="match status" value="1"/>
</dbReference>
<comment type="similarity">
    <text evidence="1">Belongs to the ETF alpha-subunit/FixB family.</text>
</comment>
<keyword evidence="2" id="KW-0813">Transport</keyword>
<dbReference type="InterPro" id="IPR014731">
    <property type="entry name" value="ETF_asu_C"/>
</dbReference>